<dbReference type="Proteomes" id="UP000290408">
    <property type="component" value="Chromosome"/>
</dbReference>
<keyword evidence="5" id="KW-1185">Reference proteome</keyword>
<feature type="region of interest" description="Disordered" evidence="1">
    <location>
        <begin position="168"/>
        <end position="200"/>
    </location>
</feature>
<dbReference type="KEGG" id="jli:EXU32_11345"/>
<sequence length="200" mass="22393">MSTQPNMTAPMQQHLRLEYPMSLDTFDTYAEAQRAVDFLADKEFPVQDVMIVGTDLKQIERVRGRLTSGKVMLGGLLSGIWIGVFVGLVFTMFDGGEGIVSRMISTILIGAVFGVVWAWLGYRSTGGQRDFTSISQVVASRYEVFTEHKHVQAARELLAELDPMRAAQEQLRRNQERARAEHERRQPGQPGQVGPQDPRG</sequence>
<evidence type="ECO:0000256" key="2">
    <source>
        <dbReference type="SAM" id="Phobius"/>
    </source>
</evidence>
<dbReference type="OrthoDB" id="3381462at2"/>
<keyword evidence="2" id="KW-1133">Transmembrane helix</keyword>
<dbReference type="RefSeq" id="WP_130630006.1">
    <property type="nucleotide sequence ID" value="NZ_CP036164.1"/>
</dbReference>
<dbReference type="Pfam" id="PF11181">
    <property type="entry name" value="YflT"/>
    <property type="match status" value="1"/>
</dbReference>
<evidence type="ECO:0000313" key="5">
    <source>
        <dbReference type="Proteomes" id="UP000290408"/>
    </source>
</evidence>
<dbReference type="EMBL" id="CP036164">
    <property type="protein sequence ID" value="QBF46788.1"/>
    <property type="molecule type" value="Genomic_DNA"/>
</dbReference>
<feature type="transmembrane region" description="Helical" evidence="2">
    <location>
        <begin position="99"/>
        <end position="120"/>
    </location>
</feature>
<evidence type="ECO:0000259" key="3">
    <source>
        <dbReference type="Pfam" id="PF11181"/>
    </source>
</evidence>
<dbReference type="STRING" id="1216970.GCA_001570985_00538"/>
<evidence type="ECO:0000313" key="4">
    <source>
        <dbReference type="EMBL" id="QBF46788.1"/>
    </source>
</evidence>
<feature type="compositionally biased region" description="Basic and acidic residues" evidence="1">
    <location>
        <begin position="170"/>
        <end position="186"/>
    </location>
</feature>
<dbReference type="InterPro" id="IPR025889">
    <property type="entry name" value="GSP17M-like_dom"/>
</dbReference>
<evidence type="ECO:0000256" key="1">
    <source>
        <dbReference type="SAM" id="MobiDB-lite"/>
    </source>
</evidence>
<accession>A0A4V0ZB52</accession>
<reference evidence="4 5" key="1">
    <citation type="submission" date="2019-02" db="EMBL/GenBank/DDBJ databases">
        <title>Genomic data mining of an Antarctic deep-sea actinobacterium, Janibacterlimosus P3-3-X1.</title>
        <authorList>
            <person name="Liao L."/>
            <person name="Chen B."/>
        </authorList>
    </citation>
    <scope>NUCLEOTIDE SEQUENCE [LARGE SCALE GENOMIC DNA]</scope>
    <source>
        <strain evidence="4 5">P3-3-X1</strain>
    </source>
</reference>
<feature type="transmembrane region" description="Helical" evidence="2">
    <location>
        <begin position="71"/>
        <end position="93"/>
    </location>
</feature>
<proteinExistence type="predicted"/>
<keyword evidence="2" id="KW-0812">Transmembrane</keyword>
<name>A0A4V0ZB52_9MICO</name>
<organism evidence="4 5">
    <name type="scientific">Janibacter limosus</name>
    <dbReference type="NCBI Taxonomy" id="53458"/>
    <lineage>
        <taxon>Bacteria</taxon>
        <taxon>Bacillati</taxon>
        <taxon>Actinomycetota</taxon>
        <taxon>Actinomycetes</taxon>
        <taxon>Micrococcales</taxon>
        <taxon>Intrasporangiaceae</taxon>
        <taxon>Janibacter</taxon>
    </lineage>
</organism>
<keyword evidence="2" id="KW-0472">Membrane</keyword>
<gene>
    <name evidence="4" type="ORF">EXU32_11345</name>
</gene>
<protein>
    <recommendedName>
        <fullName evidence="3">General stress protein 17M-like domain-containing protein</fullName>
    </recommendedName>
</protein>
<dbReference type="AlphaFoldDB" id="A0A4V0ZB52"/>
<feature type="compositionally biased region" description="Low complexity" evidence="1">
    <location>
        <begin position="187"/>
        <end position="200"/>
    </location>
</feature>
<feature type="domain" description="General stress protein 17M-like" evidence="3">
    <location>
        <begin position="24"/>
        <end position="110"/>
    </location>
</feature>